<feature type="compositionally biased region" description="Low complexity" evidence="6">
    <location>
        <begin position="133"/>
        <end position="143"/>
    </location>
</feature>
<organism evidence="8 9">
    <name type="scientific">Halcyon senegalensis</name>
    <dbReference type="NCBI Taxonomy" id="342381"/>
    <lineage>
        <taxon>Eukaryota</taxon>
        <taxon>Metazoa</taxon>
        <taxon>Chordata</taxon>
        <taxon>Craniata</taxon>
        <taxon>Vertebrata</taxon>
        <taxon>Euteleostomi</taxon>
        <taxon>Archelosauria</taxon>
        <taxon>Archosauria</taxon>
        <taxon>Dinosauria</taxon>
        <taxon>Saurischia</taxon>
        <taxon>Theropoda</taxon>
        <taxon>Coelurosauria</taxon>
        <taxon>Aves</taxon>
        <taxon>Neognathae</taxon>
        <taxon>Neoaves</taxon>
        <taxon>Telluraves</taxon>
        <taxon>Coraciimorphae</taxon>
        <taxon>Coraciiformes</taxon>
        <taxon>Alcedinidae</taxon>
        <taxon>Halcyon</taxon>
    </lineage>
</organism>
<dbReference type="GO" id="GO:0016020">
    <property type="term" value="C:membrane"/>
    <property type="evidence" value="ECO:0007669"/>
    <property type="project" value="UniProtKB-SubCell"/>
</dbReference>
<feature type="region of interest" description="Disordered" evidence="6">
    <location>
        <begin position="86"/>
        <end position="143"/>
    </location>
</feature>
<proteinExistence type="inferred from homology"/>
<feature type="non-terminal residue" evidence="8">
    <location>
        <position position="554"/>
    </location>
</feature>
<feature type="compositionally biased region" description="Polar residues" evidence="6">
    <location>
        <begin position="426"/>
        <end position="440"/>
    </location>
</feature>
<evidence type="ECO:0000313" key="9">
    <source>
        <dbReference type="Proteomes" id="UP000648918"/>
    </source>
</evidence>
<feature type="region of interest" description="Disordered" evidence="6">
    <location>
        <begin position="341"/>
        <end position="531"/>
    </location>
</feature>
<accession>A0A851Z2Q5</accession>
<feature type="compositionally biased region" description="Gly residues" evidence="6">
    <location>
        <begin position="343"/>
        <end position="354"/>
    </location>
</feature>
<dbReference type="OrthoDB" id="9994280at2759"/>
<keyword evidence="3 7" id="KW-0812">Transmembrane</keyword>
<feature type="transmembrane region" description="Helical" evidence="7">
    <location>
        <begin position="165"/>
        <end position="185"/>
    </location>
</feature>
<evidence type="ECO:0000256" key="3">
    <source>
        <dbReference type="ARBA" id="ARBA00022692"/>
    </source>
</evidence>
<dbReference type="PANTHER" id="PTHR31815">
    <property type="entry name" value="AGAP005329-PA"/>
    <property type="match status" value="1"/>
</dbReference>
<comment type="caution">
    <text evidence="8">The sequence shown here is derived from an EMBL/GenBank/DDBJ whole genome shotgun (WGS) entry which is preliminary data.</text>
</comment>
<dbReference type="EMBL" id="WBNJ01000133">
    <property type="protein sequence ID" value="NXD80811.1"/>
    <property type="molecule type" value="Genomic_DNA"/>
</dbReference>
<evidence type="ECO:0000256" key="1">
    <source>
        <dbReference type="ARBA" id="ARBA00004141"/>
    </source>
</evidence>
<evidence type="ECO:0000256" key="2">
    <source>
        <dbReference type="ARBA" id="ARBA00005308"/>
    </source>
</evidence>
<evidence type="ECO:0000256" key="6">
    <source>
        <dbReference type="SAM" id="MobiDB-lite"/>
    </source>
</evidence>
<feature type="non-terminal residue" evidence="8">
    <location>
        <position position="1"/>
    </location>
</feature>
<evidence type="ECO:0000313" key="8">
    <source>
        <dbReference type="EMBL" id="NXD80811.1"/>
    </source>
</evidence>
<protein>
    <submittedName>
        <fullName evidence="8">T200C protein</fullName>
    </submittedName>
</protein>
<dbReference type="Proteomes" id="UP000648918">
    <property type="component" value="Unassembled WGS sequence"/>
</dbReference>
<evidence type="ECO:0000256" key="5">
    <source>
        <dbReference type="ARBA" id="ARBA00023136"/>
    </source>
</evidence>
<reference evidence="8" key="1">
    <citation type="submission" date="2019-09" db="EMBL/GenBank/DDBJ databases">
        <title>Bird 10,000 Genomes (B10K) Project - Family phase.</title>
        <authorList>
            <person name="Zhang G."/>
        </authorList>
    </citation>
    <scope>NUCLEOTIDE SEQUENCE</scope>
    <source>
        <strain evidence="8">B10K-DU-024-03</strain>
        <tissue evidence="8">Muscle</tissue>
    </source>
</reference>
<comment type="similarity">
    <text evidence="2">Belongs to the TMEM200 family.</text>
</comment>
<feature type="compositionally biased region" description="Polar residues" evidence="6">
    <location>
        <begin position="483"/>
        <end position="495"/>
    </location>
</feature>
<dbReference type="Pfam" id="PF10177">
    <property type="entry name" value="DUF2371"/>
    <property type="match status" value="1"/>
</dbReference>
<feature type="compositionally biased region" description="Polar residues" evidence="6">
    <location>
        <begin position="121"/>
        <end position="132"/>
    </location>
</feature>
<keyword evidence="4 7" id="KW-1133">Transmembrane helix</keyword>
<evidence type="ECO:0000256" key="7">
    <source>
        <dbReference type="SAM" id="Phobius"/>
    </source>
</evidence>
<feature type="compositionally biased region" description="Basic and acidic residues" evidence="6">
    <location>
        <begin position="357"/>
        <end position="371"/>
    </location>
</feature>
<keyword evidence="5 7" id="KW-0472">Membrane</keyword>
<feature type="transmembrane region" description="Helical" evidence="7">
    <location>
        <begin position="53"/>
        <end position="75"/>
    </location>
</feature>
<feature type="compositionally biased region" description="Basic residues" evidence="6">
    <location>
        <begin position="25"/>
        <end position="36"/>
    </location>
</feature>
<dbReference type="AlphaFoldDB" id="A0A851Z2Q5"/>
<dbReference type="InterPro" id="IPR018787">
    <property type="entry name" value="DUF2371_TMEM200"/>
</dbReference>
<feature type="region of interest" description="Disordered" evidence="6">
    <location>
        <begin position="14"/>
        <end position="36"/>
    </location>
</feature>
<sequence>MIATGGLLRISARKQDPLRPQSQVPKRKRKAKKKRKNDVVVVKGKLKLCSVSGLIALCGILVLLVGIALAVVGYWPKPSQVYREGGFSGGRHLAPHAGTPKNRSRSQEGTQAGIHPESPPRANTSTTATTRGSPQSLPTSSSPQASVGFLFRLFSSYLHSDKLKVLGPLIMGIGIFLFICANAVLHENRDKKTKIINLRDLYSTVIDAHSLRAKDRGTPASAPLNGFVNYVQSRGLELKPGGEGLGAAAMLARSSWPPGLGVSLSPPDLVSSSRRSSFCAPPQPPSLAEAVYSIYQERAARADRAVASPPCSPPESWDRRSTASSIVGSSLSAFALLPLAPSRGGGGGGGGGGWRRPPGERGAREIPRGEFELSLTDLSSSRHGEGGSGTRRHKLVLRRQSTSCLPDARRPLFPEPPRSPAVSKGLDSSFSGKAPSSYSKSLDMGGSPPSSPPAITRTDSQSSQSEPSRSNKGYSHLEEAGTSLESVANTPASKNQDCEEEPAEQTDPLKATSRDQTEEQPQQRQYTNKEKLFMISRSHAALGLEDGELESTGI</sequence>
<keyword evidence="9" id="KW-1185">Reference proteome</keyword>
<gene>
    <name evidence="8" type="primary">Tmem200c</name>
    <name evidence="8" type="ORF">HALSEN_R01947</name>
</gene>
<evidence type="ECO:0000256" key="4">
    <source>
        <dbReference type="ARBA" id="ARBA00022989"/>
    </source>
</evidence>
<comment type="subcellular location">
    <subcellularLocation>
        <location evidence="1">Membrane</location>
        <topology evidence="1">Multi-pass membrane protein</topology>
    </subcellularLocation>
</comment>
<name>A0A851Z2Q5_9AVES</name>
<dbReference type="PANTHER" id="PTHR31815:SF2">
    <property type="entry name" value="TRANSMEMBRANE PROTEIN 200C"/>
    <property type="match status" value="1"/>
</dbReference>
<feature type="compositionally biased region" description="Low complexity" evidence="6">
    <location>
        <begin position="460"/>
        <end position="470"/>
    </location>
</feature>